<dbReference type="EMBL" id="UINC01159698">
    <property type="protein sequence ID" value="SVD57933.1"/>
    <property type="molecule type" value="Genomic_DNA"/>
</dbReference>
<accession>A0A382WGM1</accession>
<proteinExistence type="predicted"/>
<feature type="non-terminal residue" evidence="1">
    <location>
        <position position="54"/>
    </location>
</feature>
<evidence type="ECO:0000313" key="1">
    <source>
        <dbReference type="EMBL" id="SVD57933.1"/>
    </source>
</evidence>
<gene>
    <name evidence="1" type="ORF">METZ01_LOCUS410787</name>
</gene>
<name>A0A382WGM1_9ZZZZ</name>
<protein>
    <submittedName>
        <fullName evidence="1">Uncharacterized protein</fullName>
    </submittedName>
</protein>
<dbReference type="AlphaFoldDB" id="A0A382WGM1"/>
<organism evidence="1">
    <name type="scientific">marine metagenome</name>
    <dbReference type="NCBI Taxonomy" id="408172"/>
    <lineage>
        <taxon>unclassified sequences</taxon>
        <taxon>metagenomes</taxon>
        <taxon>ecological metagenomes</taxon>
    </lineage>
</organism>
<reference evidence="1" key="1">
    <citation type="submission" date="2018-05" db="EMBL/GenBank/DDBJ databases">
        <authorList>
            <person name="Lanie J.A."/>
            <person name="Ng W.-L."/>
            <person name="Kazmierczak K.M."/>
            <person name="Andrzejewski T.M."/>
            <person name="Davidsen T.M."/>
            <person name="Wayne K.J."/>
            <person name="Tettelin H."/>
            <person name="Glass J.I."/>
            <person name="Rusch D."/>
            <person name="Podicherti R."/>
            <person name="Tsui H.-C.T."/>
            <person name="Winkler M.E."/>
        </authorList>
    </citation>
    <scope>NUCLEOTIDE SEQUENCE</scope>
</reference>
<sequence>MQVWLVSHKFLLANLLIENLLIENLWILIYIDSQGWNQAVKARVCAVGQQAQRI</sequence>